<proteinExistence type="predicted"/>
<dbReference type="PATRIC" id="fig|155920.8.peg.2602"/>
<evidence type="ECO:0000313" key="2">
    <source>
        <dbReference type="Proteomes" id="UP000027215"/>
    </source>
</evidence>
<name>A0A060HF42_XYLFS</name>
<gene>
    <name evidence="1" type="ORF">D934_11100</name>
</gene>
<dbReference type="KEGG" id="xfs:D934_11100"/>
<reference evidence="1 2" key="1">
    <citation type="submission" date="2013-08" db="EMBL/GenBank/DDBJ databases">
        <authorList>
            <person name="Stouthamer R."/>
            <person name="Nunney L."/>
        </authorList>
    </citation>
    <scope>NUCLEOTIDE SEQUENCE [LARGE SCALE GENOMIC DNA]</scope>
    <source>
        <strain evidence="2">ann-1</strain>
    </source>
</reference>
<accession>A0A060HF42</accession>
<evidence type="ECO:0000313" key="1">
    <source>
        <dbReference type="EMBL" id="AIC11562.1"/>
    </source>
</evidence>
<dbReference type="Proteomes" id="UP000027215">
    <property type="component" value="Chromosome"/>
</dbReference>
<protein>
    <submittedName>
        <fullName evidence="1">Uncharacterized protein</fullName>
    </submittedName>
</protein>
<dbReference type="HOGENOM" id="CLU_3159557_0_0_6"/>
<sequence length="48" mass="5146">MVSGAVVILLGKLFSVSLEDKAGHTVLIRFHKTGDYVSLACLCLHDTS</sequence>
<organism evidence="1 2">
    <name type="scientific">Xylella fastidiosa subsp. sandyi Ann-1</name>
    <dbReference type="NCBI Taxonomy" id="155920"/>
    <lineage>
        <taxon>Bacteria</taxon>
        <taxon>Pseudomonadati</taxon>
        <taxon>Pseudomonadota</taxon>
        <taxon>Gammaproteobacteria</taxon>
        <taxon>Lysobacterales</taxon>
        <taxon>Lysobacteraceae</taxon>
        <taxon>Xylella</taxon>
    </lineage>
</organism>
<dbReference type="AlphaFoldDB" id="A0A060HF42"/>
<dbReference type="EMBL" id="CP006696">
    <property type="protein sequence ID" value="AIC11562.1"/>
    <property type="molecule type" value="Genomic_DNA"/>
</dbReference>